<organism evidence="1 2">
    <name type="scientific">Glossina palpalis gambiensis</name>
    <dbReference type="NCBI Taxonomy" id="67801"/>
    <lineage>
        <taxon>Eukaryota</taxon>
        <taxon>Metazoa</taxon>
        <taxon>Ecdysozoa</taxon>
        <taxon>Arthropoda</taxon>
        <taxon>Hexapoda</taxon>
        <taxon>Insecta</taxon>
        <taxon>Pterygota</taxon>
        <taxon>Neoptera</taxon>
        <taxon>Endopterygota</taxon>
        <taxon>Diptera</taxon>
        <taxon>Brachycera</taxon>
        <taxon>Muscomorpha</taxon>
        <taxon>Hippoboscoidea</taxon>
        <taxon>Glossinidae</taxon>
        <taxon>Glossina</taxon>
    </lineage>
</organism>
<evidence type="ECO:0000313" key="1">
    <source>
        <dbReference type="EnsemblMetazoa" id="GPPI031874-PA"/>
    </source>
</evidence>
<dbReference type="Proteomes" id="UP000092460">
    <property type="component" value="Unassembled WGS sequence"/>
</dbReference>
<keyword evidence="2" id="KW-1185">Reference proteome</keyword>
<evidence type="ECO:0000313" key="2">
    <source>
        <dbReference type="Proteomes" id="UP000092460"/>
    </source>
</evidence>
<sequence length="71" mass="7799">MTAFTYPAIVIEGSPATLIYGVFMSVEGSLVSLGLDVDNVATTVMYSRIDLNGDWQEKKNNKKTSKIVELK</sequence>
<reference evidence="2" key="1">
    <citation type="submission" date="2015-01" db="EMBL/GenBank/DDBJ databases">
        <authorList>
            <person name="Aksoy S."/>
            <person name="Warren W."/>
            <person name="Wilson R.K."/>
        </authorList>
    </citation>
    <scope>NUCLEOTIDE SEQUENCE [LARGE SCALE GENOMIC DNA]</scope>
    <source>
        <strain evidence="2">IAEA</strain>
    </source>
</reference>
<dbReference type="AlphaFoldDB" id="A0A1B0BJ60"/>
<accession>A0A1B0BJ60</accession>
<reference evidence="1" key="2">
    <citation type="submission" date="2020-05" db="UniProtKB">
        <authorList>
            <consortium name="EnsemblMetazoa"/>
        </authorList>
    </citation>
    <scope>IDENTIFICATION</scope>
    <source>
        <strain evidence="1">IAEA</strain>
    </source>
</reference>
<dbReference type="VEuPathDB" id="VectorBase:GPPI031874"/>
<dbReference type="EMBL" id="JXJN01015338">
    <property type="status" value="NOT_ANNOTATED_CDS"/>
    <property type="molecule type" value="Genomic_DNA"/>
</dbReference>
<protein>
    <submittedName>
        <fullName evidence="1">Uncharacterized protein</fullName>
    </submittedName>
</protein>
<dbReference type="EnsemblMetazoa" id="GPPI031874-RA">
    <property type="protein sequence ID" value="GPPI031874-PA"/>
    <property type="gene ID" value="GPPI031874"/>
</dbReference>
<name>A0A1B0BJ60_9MUSC</name>
<proteinExistence type="predicted"/>